<reference evidence="3" key="1">
    <citation type="submission" date="2020-11" db="EMBL/GenBank/DDBJ databases">
        <authorList>
            <person name="Whitehead M."/>
        </authorList>
    </citation>
    <scope>NUCLEOTIDE SEQUENCE</scope>
    <source>
        <strain evidence="3">EGII</strain>
    </source>
</reference>
<dbReference type="OrthoDB" id="8057427at2759"/>
<name>A0A811V271_CERCA</name>
<dbReference type="Proteomes" id="UP000606786">
    <property type="component" value="Unassembled WGS sequence"/>
</dbReference>
<proteinExistence type="predicted"/>
<feature type="region of interest" description="Disordered" evidence="2">
    <location>
        <begin position="163"/>
        <end position="184"/>
    </location>
</feature>
<keyword evidence="1" id="KW-0175">Coiled coil</keyword>
<protein>
    <submittedName>
        <fullName evidence="3">(Mediterranean fruit fly) hypothetical protein</fullName>
    </submittedName>
</protein>
<organism evidence="3 4">
    <name type="scientific">Ceratitis capitata</name>
    <name type="common">Mediterranean fruit fly</name>
    <name type="synonym">Tephritis capitata</name>
    <dbReference type="NCBI Taxonomy" id="7213"/>
    <lineage>
        <taxon>Eukaryota</taxon>
        <taxon>Metazoa</taxon>
        <taxon>Ecdysozoa</taxon>
        <taxon>Arthropoda</taxon>
        <taxon>Hexapoda</taxon>
        <taxon>Insecta</taxon>
        <taxon>Pterygota</taxon>
        <taxon>Neoptera</taxon>
        <taxon>Endopterygota</taxon>
        <taxon>Diptera</taxon>
        <taxon>Brachycera</taxon>
        <taxon>Muscomorpha</taxon>
        <taxon>Tephritoidea</taxon>
        <taxon>Tephritidae</taxon>
        <taxon>Ceratitis</taxon>
        <taxon>Ceratitis</taxon>
    </lineage>
</organism>
<evidence type="ECO:0000256" key="2">
    <source>
        <dbReference type="SAM" id="MobiDB-lite"/>
    </source>
</evidence>
<dbReference type="EMBL" id="CAJHJT010000034">
    <property type="protein sequence ID" value="CAD7005150.1"/>
    <property type="molecule type" value="Genomic_DNA"/>
</dbReference>
<comment type="caution">
    <text evidence="3">The sequence shown here is derived from an EMBL/GenBank/DDBJ whole genome shotgun (WGS) entry which is preliminary data.</text>
</comment>
<keyword evidence="4" id="KW-1185">Reference proteome</keyword>
<dbReference type="AlphaFoldDB" id="A0A811V271"/>
<feature type="compositionally biased region" description="Acidic residues" evidence="2">
    <location>
        <begin position="169"/>
        <end position="184"/>
    </location>
</feature>
<sequence>MQRLSMTRPELVQAFKGLVHSGTSKNNADCIKTRAFLTNDISSQLQHFGKATEHLKPINHVSFYPSPARRLFGRRTLSAEAPRYRNRNGRLQLSKQRSRFLARQEAAEAEEAAVTPYPSKNELIPEIPFDESAAAATPEAPVEPEVPAAASEDDINVSLSVDLPAEQAPTEEEEATADDAEGEHEPDLIYGPPEAEDVPEVNEITPEEEIEATIAEEEEAQAAAEEEIQSERLIFGRRINARKSARPAKLRAPARARTNAVKSARIVKAKVLTKGRPARLQQLPQAQQFFVPQQFSAQQQQQPVFYYSAAQLQQW</sequence>
<feature type="coiled-coil region" evidence="1">
    <location>
        <begin position="207"/>
        <end position="234"/>
    </location>
</feature>
<evidence type="ECO:0000313" key="4">
    <source>
        <dbReference type="Proteomes" id="UP000606786"/>
    </source>
</evidence>
<gene>
    <name evidence="3" type="ORF">CCAP1982_LOCUS13511</name>
</gene>
<evidence type="ECO:0000256" key="1">
    <source>
        <dbReference type="SAM" id="Coils"/>
    </source>
</evidence>
<accession>A0A811V271</accession>
<evidence type="ECO:0000313" key="3">
    <source>
        <dbReference type="EMBL" id="CAD7005150.1"/>
    </source>
</evidence>